<keyword evidence="1" id="KW-0472">Membrane</keyword>
<sequence>MTTTHPTPHPSPSLAAPAATARRPWSPARVGGVAALVEAATYVVGFVLLAAYLAPEGYLDGTDDPAAALTFLLDHQAALYAWHVVIYLVAGVALVGLAAALHHRLRRAGSTLAPVATAFGLIWSGLVLAAGMVALVGQGVVVDLHATDPAQAESTWVAVRAVQEGLGGGIELLGAVWVLALVAAGLGTGALGRGLTRLGVVVGVGGLLTVVPALEPVGAPVFGLGFIAWFAWVGRTLLRDDATAASA</sequence>
<evidence type="ECO:0000256" key="1">
    <source>
        <dbReference type="SAM" id="Phobius"/>
    </source>
</evidence>
<proteinExistence type="predicted"/>
<feature type="transmembrane region" description="Helical" evidence="1">
    <location>
        <begin position="220"/>
        <end position="238"/>
    </location>
</feature>
<dbReference type="RefSeq" id="WP_272737620.1">
    <property type="nucleotide sequence ID" value="NZ_CP116942.1"/>
</dbReference>
<dbReference type="Proteomes" id="UP001216390">
    <property type="component" value="Chromosome"/>
</dbReference>
<keyword evidence="1" id="KW-0812">Transmembrane</keyword>
<protein>
    <submittedName>
        <fullName evidence="2">DUF4386 family protein</fullName>
    </submittedName>
</protein>
<evidence type="ECO:0000313" key="2">
    <source>
        <dbReference type="EMBL" id="WCO68103.1"/>
    </source>
</evidence>
<dbReference type="AlphaFoldDB" id="A0AAE9YBL6"/>
<keyword evidence="3" id="KW-1185">Reference proteome</keyword>
<feature type="transmembrane region" description="Helical" evidence="1">
    <location>
        <begin position="79"/>
        <end position="100"/>
    </location>
</feature>
<evidence type="ECO:0000313" key="3">
    <source>
        <dbReference type="Proteomes" id="UP001216390"/>
    </source>
</evidence>
<keyword evidence="1" id="KW-1133">Transmembrane helix</keyword>
<gene>
    <name evidence="2" type="ORF">PO878_05120</name>
</gene>
<feature type="transmembrane region" description="Helical" evidence="1">
    <location>
        <begin position="30"/>
        <end position="54"/>
    </location>
</feature>
<feature type="transmembrane region" description="Helical" evidence="1">
    <location>
        <begin position="112"/>
        <end position="136"/>
    </location>
</feature>
<organism evidence="2 3">
    <name type="scientific">Iamia majanohamensis</name>
    <dbReference type="NCBI Taxonomy" id="467976"/>
    <lineage>
        <taxon>Bacteria</taxon>
        <taxon>Bacillati</taxon>
        <taxon>Actinomycetota</taxon>
        <taxon>Acidimicrobiia</taxon>
        <taxon>Acidimicrobiales</taxon>
        <taxon>Iamiaceae</taxon>
        <taxon>Iamia</taxon>
    </lineage>
</organism>
<name>A0AAE9YBL6_9ACTN</name>
<dbReference type="EMBL" id="CP116942">
    <property type="protein sequence ID" value="WCO68103.1"/>
    <property type="molecule type" value="Genomic_DNA"/>
</dbReference>
<dbReference type="KEGG" id="ima:PO878_05120"/>
<accession>A0AAE9YBL6</accession>
<feature type="transmembrane region" description="Helical" evidence="1">
    <location>
        <begin position="172"/>
        <end position="191"/>
    </location>
</feature>
<reference evidence="2" key="1">
    <citation type="submission" date="2023-01" db="EMBL/GenBank/DDBJ databases">
        <title>The diversity of Class Acidimicrobiia in South China Sea sediment environments and the proposal of Iamia marina sp. nov., a novel species of the genus Iamia.</title>
        <authorList>
            <person name="He Y."/>
            <person name="Tian X."/>
        </authorList>
    </citation>
    <scope>NUCLEOTIDE SEQUENCE</scope>
    <source>
        <strain evidence="2">DSM 19957</strain>
    </source>
</reference>